<evidence type="ECO:0000313" key="3">
    <source>
        <dbReference type="Proteomes" id="UP001164743"/>
    </source>
</evidence>
<organism evidence="2 3">
    <name type="scientific">Puccinia triticina</name>
    <dbReference type="NCBI Taxonomy" id="208348"/>
    <lineage>
        <taxon>Eukaryota</taxon>
        <taxon>Fungi</taxon>
        <taxon>Dikarya</taxon>
        <taxon>Basidiomycota</taxon>
        <taxon>Pucciniomycotina</taxon>
        <taxon>Pucciniomycetes</taxon>
        <taxon>Pucciniales</taxon>
        <taxon>Pucciniaceae</taxon>
        <taxon>Puccinia</taxon>
    </lineage>
</organism>
<reference evidence="2" key="1">
    <citation type="submission" date="2022-10" db="EMBL/GenBank/DDBJ databases">
        <title>Puccinia triticina Genome sequencing and assembly.</title>
        <authorList>
            <person name="Li C."/>
        </authorList>
    </citation>
    <scope>NUCLEOTIDE SEQUENCE</scope>
    <source>
        <strain evidence="2">Pt15</strain>
    </source>
</reference>
<feature type="region of interest" description="Disordered" evidence="1">
    <location>
        <begin position="11"/>
        <end position="37"/>
    </location>
</feature>
<name>A0ABY7D0B9_9BASI</name>
<accession>A0ABY7D0B9</accession>
<evidence type="ECO:0000313" key="2">
    <source>
        <dbReference type="EMBL" id="WAQ90603.1"/>
    </source>
</evidence>
<dbReference type="RefSeq" id="XP_053026158.1">
    <property type="nucleotide sequence ID" value="XM_053162374.1"/>
</dbReference>
<dbReference type="GeneID" id="77803157"/>
<sequence>DHKLGLPAGMVRIGAGGEGHPDAGGARPMGLAGRGLAPPESWASEFTTFAAVLGTW</sequence>
<feature type="non-terminal residue" evidence="2">
    <location>
        <position position="1"/>
    </location>
</feature>
<keyword evidence="3" id="KW-1185">Reference proteome</keyword>
<protein>
    <recommendedName>
        <fullName evidence="4">DHHA1 domain-containing protein</fullName>
    </recommendedName>
</protein>
<proteinExistence type="predicted"/>
<evidence type="ECO:0000256" key="1">
    <source>
        <dbReference type="SAM" id="MobiDB-lite"/>
    </source>
</evidence>
<dbReference type="EMBL" id="CP110433">
    <property type="protein sequence ID" value="WAQ90603.1"/>
    <property type="molecule type" value="Genomic_DNA"/>
</dbReference>
<gene>
    <name evidence="2" type="ORF">PtA15_13A1</name>
</gene>
<evidence type="ECO:0008006" key="4">
    <source>
        <dbReference type="Google" id="ProtNLM"/>
    </source>
</evidence>
<dbReference type="Proteomes" id="UP001164743">
    <property type="component" value="Chromosome 13A"/>
</dbReference>